<gene>
    <name evidence="4" type="ORF">OO016_09925</name>
</gene>
<keyword evidence="2" id="KW-0812">Transmembrane</keyword>
<dbReference type="Proteomes" id="UP001207116">
    <property type="component" value="Unassembled WGS sequence"/>
</dbReference>
<evidence type="ECO:0000313" key="4">
    <source>
        <dbReference type="EMBL" id="MCX2719919.1"/>
    </source>
</evidence>
<evidence type="ECO:0000259" key="3">
    <source>
        <dbReference type="PROSITE" id="PS50104"/>
    </source>
</evidence>
<organism evidence="4 5">
    <name type="scientific">Lentiprolixibacter aurantiacus</name>
    <dbReference type="NCBI Taxonomy" id="2993939"/>
    <lineage>
        <taxon>Bacteria</taxon>
        <taxon>Pseudomonadati</taxon>
        <taxon>Bacteroidota</taxon>
        <taxon>Flavobacteriia</taxon>
        <taxon>Flavobacteriales</taxon>
        <taxon>Flavobacteriaceae</taxon>
        <taxon>Lentiprolixibacter</taxon>
    </lineage>
</organism>
<dbReference type="EMBL" id="JAPFQP010000003">
    <property type="protein sequence ID" value="MCX2719919.1"/>
    <property type="molecule type" value="Genomic_DNA"/>
</dbReference>
<comment type="caution">
    <text evidence="4">The sequence shown here is derived from an EMBL/GenBank/DDBJ whole genome shotgun (WGS) entry which is preliminary data.</text>
</comment>
<keyword evidence="4" id="KW-0675">Receptor</keyword>
<reference evidence="4" key="1">
    <citation type="submission" date="2022-11" db="EMBL/GenBank/DDBJ databases">
        <title>The characterization of three novel Bacteroidetes species and genomic analysis of their roles in tidal elemental geochemical cycles.</title>
        <authorList>
            <person name="Ma K.-J."/>
        </authorList>
    </citation>
    <scope>NUCLEOTIDE SEQUENCE</scope>
    <source>
        <strain evidence="4">M415</strain>
    </source>
</reference>
<evidence type="ECO:0000313" key="5">
    <source>
        <dbReference type="Proteomes" id="UP001207116"/>
    </source>
</evidence>
<keyword evidence="5" id="KW-1185">Reference proteome</keyword>
<evidence type="ECO:0000256" key="2">
    <source>
        <dbReference type="SAM" id="Phobius"/>
    </source>
</evidence>
<protein>
    <submittedName>
        <fullName evidence="4">Toll/interleukin-1 receptor domain-containing protein</fullName>
    </submittedName>
</protein>
<feature type="region of interest" description="Disordered" evidence="1">
    <location>
        <begin position="137"/>
        <end position="169"/>
    </location>
</feature>
<keyword evidence="2" id="KW-1133">Transmembrane helix</keyword>
<evidence type="ECO:0000256" key="1">
    <source>
        <dbReference type="SAM" id="MobiDB-lite"/>
    </source>
</evidence>
<keyword evidence="2" id="KW-0472">Membrane</keyword>
<dbReference type="SUPFAM" id="SSF52200">
    <property type="entry name" value="Toll/Interleukin receptor TIR domain"/>
    <property type="match status" value="1"/>
</dbReference>
<dbReference type="AlphaFoldDB" id="A0AAE3MN36"/>
<proteinExistence type="predicted"/>
<name>A0AAE3MN36_9FLAO</name>
<dbReference type="InterPro" id="IPR035897">
    <property type="entry name" value="Toll_tir_struct_dom_sf"/>
</dbReference>
<dbReference type="GO" id="GO:0007165">
    <property type="term" value="P:signal transduction"/>
    <property type="evidence" value="ECO:0007669"/>
    <property type="project" value="InterPro"/>
</dbReference>
<feature type="transmembrane region" description="Helical" evidence="2">
    <location>
        <begin position="234"/>
        <end position="253"/>
    </location>
</feature>
<feature type="transmembrane region" description="Helical" evidence="2">
    <location>
        <begin position="202"/>
        <end position="222"/>
    </location>
</feature>
<dbReference type="Gene3D" id="3.40.50.10140">
    <property type="entry name" value="Toll/interleukin-1 receptor homology (TIR) domain"/>
    <property type="match status" value="1"/>
</dbReference>
<dbReference type="PROSITE" id="PS50104">
    <property type="entry name" value="TIR"/>
    <property type="match status" value="1"/>
</dbReference>
<dbReference type="Pfam" id="PF13676">
    <property type="entry name" value="TIR_2"/>
    <property type="match status" value="1"/>
</dbReference>
<feature type="domain" description="TIR" evidence="3">
    <location>
        <begin position="2"/>
        <end position="130"/>
    </location>
</feature>
<feature type="compositionally biased region" description="Basic and acidic residues" evidence="1">
    <location>
        <begin position="160"/>
        <end position="169"/>
    </location>
</feature>
<dbReference type="RefSeq" id="WP_266013153.1">
    <property type="nucleotide sequence ID" value="NZ_JAPFQP010000003.1"/>
</dbReference>
<dbReference type="InterPro" id="IPR000157">
    <property type="entry name" value="TIR_dom"/>
</dbReference>
<accession>A0AAE3MN36</accession>
<sequence>MSSGSIFIVHSDKDLNVALEIAQMLKKAGAEVWIESLNLKNIDPDQDEVELVEKAILSSGLVAIVASKNALSDDWVKDQKGLAKDNGKSLFVVKAGPCDLSKKLRWRSIPMVDFQSDKNAAIAALLDAAGVAPVEVKQETPELETTPAEPASKQSIEVAEEVKEDKQSSSEEAALLADLKDDFEFYKFKLKQQIKNSRFNKILGVSIGAVLVAVAIFIPEFVEAIEGMQDKIQWAGGFVGGGLPTTFSGLNLNSEKVNKERLRGVQTFERRLNRMERGQISFTKNDIFALEDEFQIYIDA</sequence>